<gene>
    <name evidence="2" type="ORF">NYP16_03215</name>
</gene>
<protein>
    <submittedName>
        <fullName evidence="2">Uncharacterized protein</fullName>
    </submittedName>
</protein>
<name>A0A9X3TX21_9PROT</name>
<keyword evidence="1" id="KW-0472">Membrane</keyword>
<dbReference type="RefSeq" id="WP_274942668.1">
    <property type="nucleotide sequence ID" value="NZ_JANWOI010000001.1"/>
</dbReference>
<keyword evidence="1" id="KW-1133">Transmembrane helix</keyword>
<dbReference type="Proteomes" id="UP001141619">
    <property type="component" value="Unassembled WGS sequence"/>
</dbReference>
<keyword evidence="3" id="KW-1185">Reference proteome</keyword>
<evidence type="ECO:0000313" key="2">
    <source>
        <dbReference type="EMBL" id="MDA5192967.1"/>
    </source>
</evidence>
<proteinExistence type="predicted"/>
<dbReference type="EMBL" id="JANWOI010000001">
    <property type="protein sequence ID" value="MDA5192967.1"/>
    <property type="molecule type" value="Genomic_DNA"/>
</dbReference>
<feature type="transmembrane region" description="Helical" evidence="1">
    <location>
        <begin position="68"/>
        <end position="92"/>
    </location>
</feature>
<accession>A0A9X3TX21</accession>
<keyword evidence="1" id="KW-0812">Transmembrane</keyword>
<reference evidence="2" key="2">
    <citation type="journal article" date="2023" name="Syst. Appl. Microbiol.">
        <title>Govania unica gen. nov., sp. nov., a rare biosphere bacterium that represents a novel family in the class Alphaproteobacteria.</title>
        <authorList>
            <person name="Vandamme P."/>
            <person name="Peeters C."/>
            <person name="Hettiarachchi A."/>
            <person name="Cnockaert M."/>
            <person name="Carlier A."/>
        </authorList>
    </citation>
    <scope>NUCLEOTIDE SEQUENCE</scope>
    <source>
        <strain evidence="2">LMG 31809</strain>
    </source>
</reference>
<sequence>MICRILAWTGLCLAVSVLGAEILVYLETGSYAPLTFAQIWQNLGMSSYVRAEDLIRLRIWPPLWDKGLLPVLGAPAWALLGGLSVFFFLLALRKRR</sequence>
<evidence type="ECO:0000313" key="3">
    <source>
        <dbReference type="Proteomes" id="UP001141619"/>
    </source>
</evidence>
<organism evidence="2 3">
    <name type="scientific">Govanella unica</name>
    <dbReference type="NCBI Taxonomy" id="2975056"/>
    <lineage>
        <taxon>Bacteria</taxon>
        <taxon>Pseudomonadati</taxon>
        <taxon>Pseudomonadota</taxon>
        <taxon>Alphaproteobacteria</taxon>
        <taxon>Emcibacterales</taxon>
        <taxon>Govanellaceae</taxon>
        <taxon>Govanella</taxon>
    </lineage>
</organism>
<dbReference type="AlphaFoldDB" id="A0A9X3TX21"/>
<evidence type="ECO:0000256" key="1">
    <source>
        <dbReference type="SAM" id="Phobius"/>
    </source>
</evidence>
<comment type="caution">
    <text evidence="2">The sequence shown here is derived from an EMBL/GenBank/DDBJ whole genome shotgun (WGS) entry which is preliminary data.</text>
</comment>
<reference evidence="2" key="1">
    <citation type="submission" date="2022-08" db="EMBL/GenBank/DDBJ databases">
        <authorList>
            <person name="Vandamme P."/>
            <person name="Hettiarachchi A."/>
            <person name="Peeters C."/>
            <person name="Cnockaert M."/>
            <person name="Carlier A."/>
        </authorList>
    </citation>
    <scope>NUCLEOTIDE SEQUENCE</scope>
    <source>
        <strain evidence="2">LMG 31809</strain>
    </source>
</reference>